<proteinExistence type="predicted"/>
<feature type="domain" description="DUF5678" evidence="1">
    <location>
        <begin position="17"/>
        <end position="59"/>
    </location>
</feature>
<dbReference type="Pfam" id="PF18929">
    <property type="entry name" value="DUF5678"/>
    <property type="match status" value="1"/>
</dbReference>
<dbReference type="Proteomes" id="UP000450599">
    <property type="component" value="Unassembled WGS sequence"/>
</dbReference>
<sequence>MASLEALFKFYLANQTELVKLYNGKHIVLVGNQVVGAFDTMEQAYNYAESKYELGTFLIQLCTPGDEAYTQTFHSRVVFA</sequence>
<evidence type="ECO:0000313" key="3">
    <source>
        <dbReference type="EMBL" id="MRZ06726.1"/>
    </source>
</evidence>
<dbReference type="RefSeq" id="WP_057328668.1">
    <property type="nucleotide sequence ID" value="NZ_CZBM01000010.1"/>
</dbReference>
<dbReference type="EMBL" id="WKMW01000011">
    <property type="protein sequence ID" value="MRY85106.1"/>
    <property type="molecule type" value="Genomic_DNA"/>
</dbReference>
<dbReference type="AlphaFoldDB" id="A0A6I2P372"/>
<evidence type="ECO:0000313" key="2">
    <source>
        <dbReference type="EMBL" id="MRY85106.1"/>
    </source>
</evidence>
<dbReference type="EMBL" id="WKMX01000010">
    <property type="protein sequence ID" value="MRZ06726.1"/>
    <property type="molecule type" value="Genomic_DNA"/>
</dbReference>
<name>A0A6I2P372_PARDI</name>
<organism evidence="3 5">
    <name type="scientific">Parabacteroides distasonis</name>
    <dbReference type="NCBI Taxonomy" id="823"/>
    <lineage>
        <taxon>Bacteria</taxon>
        <taxon>Pseudomonadati</taxon>
        <taxon>Bacteroidota</taxon>
        <taxon>Bacteroidia</taxon>
        <taxon>Bacteroidales</taxon>
        <taxon>Tannerellaceae</taxon>
        <taxon>Parabacteroides</taxon>
    </lineage>
</organism>
<accession>A0A6I2P372</accession>
<protein>
    <recommendedName>
        <fullName evidence="1">DUF5678 domain-containing protein</fullName>
    </recommendedName>
</protein>
<evidence type="ECO:0000259" key="1">
    <source>
        <dbReference type="Pfam" id="PF18929"/>
    </source>
</evidence>
<gene>
    <name evidence="3" type="ORF">GKD54_10920</name>
    <name evidence="2" type="ORF">GKD58_12715</name>
</gene>
<reference evidence="4 5" key="1">
    <citation type="journal article" date="2019" name="Nat. Med.">
        <title>A library of human gut bacterial isolates paired with longitudinal multiomics data enables mechanistic microbiome research.</title>
        <authorList>
            <person name="Poyet M."/>
            <person name="Groussin M."/>
            <person name="Gibbons S.M."/>
            <person name="Avila-Pacheco J."/>
            <person name="Jiang X."/>
            <person name="Kearney S.M."/>
            <person name="Perrotta A.R."/>
            <person name="Berdy B."/>
            <person name="Zhao S."/>
            <person name="Lieberman T.D."/>
            <person name="Swanson P.K."/>
            <person name="Smith M."/>
            <person name="Roesemann S."/>
            <person name="Alexander J.E."/>
            <person name="Rich S.A."/>
            <person name="Livny J."/>
            <person name="Vlamakis H."/>
            <person name="Clish C."/>
            <person name="Bullock K."/>
            <person name="Deik A."/>
            <person name="Scott J."/>
            <person name="Pierce K.A."/>
            <person name="Xavier R.J."/>
            <person name="Alm E.J."/>
        </authorList>
    </citation>
    <scope>NUCLEOTIDE SEQUENCE [LARGE SCALE GENOMIC DNA]</scope>
    <source>
        <strain evidence="3 5">BIOML-A10</strain>
        <strain evidence="2 4">BIOML-A11</strain>
    </source>
</reference>
<dbReference type="Proteomes" id="UP000471216">
    <property type="component" value="Unassembled WGS sequence"/>
</dbReference>
<evidence type="ECO:0000313" key="4">
    <source>
        <dbReference type="Proteomes" id="UP000450599"/>
    </source>
</evidence>
<evidence type="ECO:0000313" key="5">
    <source>
        <dbReference type="Proteomes" id="UP000471216"/>
    </source>
</evidence>
<comment type="caution">
    <text evidence="3">The sequence shown here is derived from an EMBL/GenBank/DDBJ whole genome shotgun (WGS) entry which is preliminary data.</text>
</comment>
<dbReference type="InterPro" id="IPR043734">
    <property type="entry name" value="DUF5678"/>
</dbReference>